<dbReference type="InterPro" id="IPR036928">
    <property type="entry name" value="AS_sf"/>
</dbReference>
<dbReference type="Gene3D" id="3.90.1300.10">
    <property type="entry name" value="Amidase signature (AS) domain"/>
    <property type="match status" value="1"/>
</dbReference>
<dbReference type="RefSeq" id="WP_181471230.1">
    <property type="nucleotide sequence ID" value="NZ_JACEFG010000001.1"/>
</dbReference>
<gene>
    <name evidence="2" type="ORF">H0266_04810</name>
</gene>
<keyword evidence="3" id="KW-1185">Reference proteome</keyword>
<evidence type="ECO:0000313" key="2">
    <source>
        <dbReference type="EMBL" id="MBA2174221.1"/>
    </source>
</evidence>
<dbReference type="SUPFAM" id="SSF75304">
    <property type="entry name" value="Amidase signature (AS) enzymes"/>
    <property type="match status" value="1"/>
</dbReference>
<dbReference type="PANTHER" id="PTHR42678:SF34">
    <property type="entry name" value="OS04G0183300 PROTEIN"/>
    <property type="match status" value="1"/>
</dbReference>
<dbReference type="Proteomes" id="UP000571017">
    <property type="component" value="Unassembled WGS sequence"/>
</dbReference>
<comment type="caution">
    <text evidence="2">The sequence shown here is derived from an EMBL/GenBank/DDBJ whole genome shotgun (WGS) entry which is preliminary data.</text>
</comment>
<accession>A0A838CQI4</accession>
<name>A0A838CQI4_9BACI</name>
<reference evidence="2 3" key="1">
    <citation type="journal article" date="2004" name="Extremophiles">
        <title>Halobacillus locisalis sp. nov., a halophilic bacterium isolated from a marine solar saltern of the Yellow Sea in Korea.</title>
        <authorList>
            <person name="Yoon J.H."/>
            <person name="Kang K.H."/>
            <person name="Oh T.K."/>
            <person name="Park Y.H."/>
        </authorList>
    </citation>
    <scope>NUCLEOTIDE SEQUENCE [LARGE SCALE GENOMIC DNA]</scope>
    <source>
        <strain evidence="2 3">KCTC 3788</strain>
    </source>
</reference>
<dbReference type="PANTHER" id="PTHR42678">
    <property type="entry name" value="AMIDASE"/>
    <property type="match status" value="1"/>
</dbReference>
<dbReference type="NCBIfam" id="NF005300">
    <property type="entry name" value="PRK06828.1"/>
    <property type="match status" value="1"/>
</dbReference>
<organism evidence="2 3">
    <name type="scientific">Halobacillus locisalis</name>
    <dbReference type="NCBI Taxonomy" id="220753"/>
    <lineage>
        <taxon>Bacteria</taxon>
        <taxon>Bacillati</taxon>
        <taxon>Bacillota</taxon>
        <taxon>Bacilli</taxon>
        <taxon>Bacillales</taxon>
        <taxon>Bacillaceae</taxon>
        <taxon>Halobacillus</taxon>
    </lineage>
</organism>
<keyword evidence="2" id="KW-0378">Hydrolase</keyword>
<dbReference type="EC" id="3.5.1.4" evidence="2"/>
<sequence>MENWFHNFTSMQTALTNGKTTSKKLAMEYLNRIANYDQKGPNINAVMEINPDALHIAEALDNERKQKGSRGPMHGIPVIVKDNIDTGDKMHTTAGSVALKDHYAKEDAFVVKQLRKAGAVIIGKANLTEWANFMTEGMTNGYSSHGGQVLNPYGPGTFDVGGSSSGSAAAVASLFAAGAVGTETNGSILSPASRNSVVGLKPTVGLISRSGIIPISHSQDTAGPITRTVYDAALLLEALVGVDPKDSATETSPLHFANTYLSSLNTYALQGSRIGVERAFINDLSEEEKAVFDHALDDLKEQGAEIVEITLPNRERESSVMFHEFKNGLNAYLSRCEPHLPVHSLKELINYNWSHKEIALKYDQTLLLQSEETSGDLTDSTYLLDRLEDIRTAQTEGIDSLMKEHQLDALVSPNELGSNLPAIAGYPSITVPAGYTETNRQPVGLTLTSSAFQEAKLLSLAYHYEQTRSVEHHIPYFE</sequence>
<dbReference type="Pfam" id="PF01425">
    <property type="entry name" value="Amidase"/>
    <property type="match status" value="1"/>
</dbReference>
<dbReference type="AlphaFoldDB" id="A0A838CQI4"/>
<proteinExistence type="predicted"/>
<protein>
    <submittedName>
        <fullName evidence="2">Amidase</fullName>
        <ecNumber evidence="2">3.5.1.4</ecNumber>
    </submittedName>
</protein>
<dbReference type="InterPro" id="IPR023631">
    <property type="entry name" value="Amidase_dom"/>
</dbReference>
<dbReference type="EMBL" id="JACEFG010000001">
    <property type="protein sequence ID" value="MBA2174221.1"/>
    <property type="molecule type" value="Genomic_DNA"/>
</dbReference>
<evidence type="ECO:0000259" key="1">
    <source>
        <dbReference type="Pfam" id="PF01425"/>
    </source>
</evidence>
<evidence type="ECO:0000313" key="3">
    <source>
        <dbReference type="Proteomes" id="UP000571017"/>
    </source>
</evidence>
<dbReference type="GO" id="GO:0004040">
    <property type="term" value="F:amidase activity"/>
    <property type="evidence" value="ECO:0007669"/>
    <property type="project" value="UniProtKB-EC"/>
</dbReference>
<feature type="domain" description="Amidase" evidence="1">
    <location>
        <begin position="28"/>
        <end position="413"/>
    </location>
</feature>